<gene>
    <name evidence="2" type="ORF">MSAN_01184600</name>
</gene>
<comment type="caution">
    <text evidence="2">The sequence shown here is derived from an EMBL/GenBank/DDBJ whole genome shotgun (WGS) entry which is preliminary data.</text>
</comment>
<name>A0A8H7D4U8_9AGAR</name>
<accession>A0A8H7D4U8</accession>
<proteinExistence type="predicted"/>
<feature type="compositionally biased region" description="Low complexity" evidence="1">
    <location>
        <begin position="191"/>
        <end position="201"/>
    </location>
</feature>
<reference evidence="2" key="1">
    <citation type="submission" date="2020-05" db="EMBL/GenBank/DDBJ databases">
        <title>Mycena genomes resolve the evolution of fungal bioluminescence.</title>
        <authorList>
            <person name="Tsai I.J."/>
        </authorList>
    </citation>
    <scope>NUCLEOTIDE SEQUENCE</scope>
    <source>
        <strain evidence="2">160909Yilan</strain>
    </source>
</reference>
<keyword evidence="3" id="KW-1185">Reference proteome</keyword>
<sequence>MSVNEARARIVAVSSEIHFQKRSFKELLRKLNRDKSFAQRQLNELVDPVARQLSLLEQTATRAVSATEIFPNHPWASMDHTMDQPLLVPSLHSGPPSGTTAIVSHPGGRFYLSVQFFRDLDWLGKSARGERMPPKGCPRHITDPEDDASVAGRALSPRTWCLLLVPLSPRRSGRSRSACFFPSQLTATLVSPPSLSQSHPSPGTPAPRNSLTPRLCAAQSMAASCLGRPFFGCHRAAAVAEVIR</sequence>
<evidence type="ECO:0000313" key="3">
    <source>
        <dbReference type="Proteomes" id="UP000623467"/>
    </source>
</evidence>
<evidence type="ECO:0000256" key="1">
    <source>
        <dbReference type="SAM" id="MobiDB-lite"/>
    </source>
</evidence>
<organism evidence="2 3">
    <name type="scientific">Mycena sanguinolenta</name>
    <dbReference type="NCBI Taxonomy" id="230812"/>
    <lineage>
        <taxon>Eukaryota</taxon>
        <taxon>Fungi</taxon>
        <taxon>Dikarya</taxon>
        <taxon>Basidiomycota</taxon>
        <taxon>Agaricomycotina</taxon>
        <taxon>Agaricomycetes</taxon>
        <taxon>Agaricomycetidae</taxon>
        <taxon>Agaricales</taxon>
        <taxon>Marasmiineae</taxon>
        <taxon>Mycenaceae</taxon>
        <taxon>Mycena</taxon>
    </lineage>
</organism>
<dbReference type="Proteomes" id="UP000623467">
    <property type="component" value="Unassembled WGS sequence"/>
</dbReference>
<dbReference type="EMBL" id="JACAZH010000008">
    <property type="protein sequence ID" value="KAF7361510.1"/>
    <property type="molecule type" value="Genomic_DNA"/>
</dbReference>
<dbReference type="AlphaFoldDB" id="A0A8H7D4U8"/>
<evidence type="ECO:0000313" key="2">
    <source>
        <dbReference type="EMBL" id="KAF7361510.1"/>
    </source>
</evidence>
<feature type="region of interest" description="Disordered" evidence="1">
    <location>
        <begin position="191"/>
        <end position="211"/>
    </location>
</feature>
<protein>
    <submittedName>
        <fullName evidence="2">Uncharacterized protein</fullName>
    </submittedName>
</protein>